<gene>
    <name evidence="1" type="ORF">SBRCBS47491_010242</name>
</gene>
<proteinExistence type="predicted"/>
<reference evidence="1 2" key="1">
    <citation type="submission" date="2024-01" db="EMBL/GenBank/DDBJ databases">
        <authorList>
            <person name="Allen C."/>
            <person name="Tagirdzhanova G."/>
        </authorList>
    </citation>
    <scope>NUCLEOTIDE SEQUENCE [LARGE SCALE GENOMIC DNA]</scope>
</reference>
<accession>A0ABP0D0S3</accession>
<name>A0ABP0D0S3_9PEZI</name>
<sequence>MAPAAARRPPPAIQVLHVRDRAVLRPFVHAAVQRQALALDSGDILIVYSAVRA</sequence>
<evidence type="ECO:0000313" key="1">
    <source>
        <dbReference type="EMBL" id="CAK7238012.1"/>
    </source>
</evidence>
<organism evidence="1 2">
    <name type="scientific">Sporothrix bragantina</name>
    <dbReference type="NCBI Taxonomy" id="671064"/>
    <lineage>
        <taxon>Eukaryota</taxon>
        <taxon>Fungi</taxon>
        <taxon>Dikarya</taxon>
        <taxon>Ascomycota</taxon>
        <taxon>Pezizomycotina</taxon>
        <taxon>Sordariomycetes</taxon>
        <taxon>Sordariomycetidae</taxon>
        <taxon>Ophiostomatales</taxon>
        <taxon>Ophiostomataceae</taxon>
        <taxon>Sporothrix</taxon>
    </lineage>
</organism>
<dbReference type="Proteomes" id="UP001642406">
    <property type="component" value="Unassembled WGS sequence"/>
</dbReference>
<keyword evidence="2" id="KW-1185">Reference proteome</keyword>
<evidence type="ECO:0000313" key="2">
    <source>
        <dbReference type="Proteomes" id="UP001642406"/>
    </source>
</evidence>
<dbReference type="EMBL" id="CAWUHC010000245">
    <property type="protein sequence ID" value="CAK7238012.1"/>
    <property type="molecule type" value="Genomic_DNA"/>
</dbReference>
<protein>
    <submittedName>
        <fullName evidence="1">Uncharacterized protein</fullName>
    </submittedName>
</protein>
<comment type="caution">
    <text evidence="1">The sequence shown here is derived from an EMBL/GenBank/DDBJ whole genome shotgun (WGS) entry which is preliminary data.</text>
</comment>